<protein>
    <submittedName>
        <fullName evidence="1">Plant/protein (DUF789)</fullName>
    </submittedName>
</protein>
<dbReference type="Pfam" id="PF05623">
    <property type="entry name" value="DUF789"/>
    <property type="match status" value="2"/>
</dbReference>
<organism evidence="1 2">
    <name type="scientific">Rhynchospora pubera</name>
    <dbReference type="NCBI Taxonomy" id="906938"/>
    <lineage>
        <taxon>Eukaryota</taxon>
        <taxon>Viridiplantae</taxon>
        <taxon>Streptophyta</taxon>
        <taxon>Embryophyta</taxon>
        <taxon>Tracheophyta</taxon>
        <taxon>Spermatophyta</taxon>
        <taxon>Magnoliopsida</taxon>
        <taxon>Liliopsida</taxon>
        <taxon>Poales</taxon>
        <taxon>Cyperaceae</taxon>
        <taxon>Cyperoideae</taxon>
        <taxon>Rhynchosporeae</taxon>
        <taxon>Rhynchospora</taxon>
    </lineage>
</organism>
<dbReference type="AlphaFoldDB" id="A0AAV8HCT6"/>
<dbReference type="Proteomes" id="UP001140206">
    <property type="component" value="Chromosome 1"/>
</dbReference>
<proteinExistence type="predicted"/>
<dbReference type="PANTHER" id="PTHR31343:SF29">
    <property type="entry name" value="DUF789 DOMAIN-CONTAINING PROTEIN"/>
    <property type="match status" value="1"/>
</dbReference>
<gene>
    <name evidence="1" type="ORF">LUZ62_025682</name>
</gene>
<accession>A0AAV8HCT6</accession>
<evidence type="ECO:0000313" key="2">
    <source>
        <dbReference type="Proteomes" id="UP001140206"/>
    </source>
</evidence>
<name>A0AAV8HCT6_9POAL</name>
<keyword evidence="2" id="KW-1185">Reference proteome</keyword>
<comment type="caution">
    <text evidence="1">The sequence shown here is derived from an EMBL/GenBank/DDBJ whole genome shotgun (WGS) entry which is preliminary data.</text>
</comment>
<dbReference type="InterPro" id="IPR008507">
    <property type="entry name" value="DUF789"/>
</dbReference>
<reference evidence="1" key="1">
    <citation type="submission" date="2022-08" db="EMBL/GenBank/DDBJ databases">
        <authorList>
            <person name="Marques A."/>
        </authorList>
    </citation>
    <scope>NUCLEOTIDE SEQUENCE</scope>
    <source>
        <strain evidence="1">RhyPub2mFocal</strain>
        <tissue evidence="1">Leaves</tissue>
    </source>
</reference>
<dbReference type="EMBL" id="JAMFTS010000001">
    <property type="protein sequence ID" value="KAJ4813116.1"/>
    <property type="molecule type" value="Genomic_DNA"/>
</dbReference>
<dbReference type="PANTHER" id="PTHR31343">
    <property type="entry name" value="T15D22.8"/>
    <property type="match status" value="1"/>
</dbReference>
<sequence>MATSNLQRFLDSVTPTVNLHMDDENPAERYFVISDLWKSLEETSAYGVPTEVVVPRGIKIQYFAPLLSAIQLYTKKPFCATSSDSGTHNEMHNNEQGYLYFEYFETTPSEDGMPIVDKVRNLATNFAGLESLRSTELSPASWLAICWHNIYWIDEYQQIENSQACFLTFHKLSPSLQDELEVLSLRPFGLATLKANGALWKNPETGDDVLAATLHDAAVTWLAERGVDQARYRDSISFFPGR</sequence>
<evidence type="ECO:0000313" key="1">
    <source>
        <dbReference type="EMBL" id="KAJ4813116.1"/>
    </source>
</evidence>